<gene>
    <name evidence="3 6" type="primary">rimP</name>
    <name evidence="6" type="ORF">IAB81_00275</name>
</gene>
<name>A0A9D9NFZ2_9BACT</name>
<comment type="subcellular location">
    <subcellularLocation>
        <location evidence="3">Cytoplasm</location>
    </subcellularLocation>
</comment>
<dbReference type="InterPro" id="IPR036847">
    <property type="entry name" value="RimP_C_sf"/>
</dbReference>
<organism evidence="6 7">
    <name type="scientific">Candidatus Merdivivens pullicola</name>
    <dbReference type="NCBI Taxonomy" id="2840872"/>
    <lineage>
        <taxon>Bacteria</taxon>
        <taxon>Pseudomonadati</taxon>
        <taxon>Bacteroidota</taxon>
        <taxon>Bacteroidia</taxon>
        <taxon>Bacteroidales</taxon>
        <taxon>Muribaculaceae</taxon>
        <taxon>Muribaculaceae incertae sedis</taxon>
        <taxon>Candidatus Merdivivens</taxon>
    </lineage>
</organism>
<dbReference type="CDD" id="cd01734">
    <property type="entry name" value="YlxS_C"/>
    <property type="match status" value="1"/>
</dbReference>
<dbReference type="SUPFAM" id="SSF74942">
    <property type="entry name" value="YhbC-like, C-terminal domain"/>
    <property type="match status" value="1"/>
</dbReference>
<reference evidence="6" key="2">
    <citation type="journal article" date="2021" name="PeerJ">
        <title>Extensive microbial diversity within the chicken gut microbiome revealed by metagenomics and culture.</title>
        <authorList>
            <person name="Gilroy R."/>
            <person name="Ravi A."/>
            <person name="Getino M."/>
            <person name="Pursley I."/>
            <person name="Horton D.L."/>
            <person name="Alikhan N.F."/>
            <person name="Baker D."/>
            <person name="Gharbi K."/>
            <person name="Hall N."/>
            <person name="Watson M."/>
            <person name="Adriaenssens E.M."/>
            <person name="Foster-Nyarko E."/>
            <person name="Jarju S."/>
            <person name="Secka A."/>
            <person name="Antonio M."/>
            <person name="Oren A."/>
            <person name="Chaudhuri R.R."/>
            <person name="La Ragione R."/>
            <person name="Hildebrand F."/>
            <person name="Pallen M.J."/>
        </authorList>
    </citation>
    <scope>NUCLEOTIDE SEQUENCE</scope>
    <source>
        <strain evidence="6">B1-8020</strain>
    </source>
</reference>
<reference evidence="6" key="1">
    <citation type="submission" date="2020-10" db="EMBL/GenBank/DDBJ databases">
        <authorList>
            <person name="Gilroy R."/>
        </authorList>
    </citation>
    <scope>NUCLEOTIDE SEQUENCE</scope>
    <source>
        <strain evidence="6">B1-8020</strain>
    </source>
</reference>
<evidence type="ECO:0000256" key="2">
    <source>
        <dbReference type="ARBA" id="ARBA00022517"/>
    </source>
</evidence>
<evidence type="ECO:0000256" key="3">
    <source>
        <dbReference type="HAMAP-Rule" id="MF_01077"/>
    </source>
</evidence>
<dbReference type="EMBL" id="JADIMA010000004">
    <property type="protein sequence ID" value="MBO8472054.1"/>
    <property type="molecule type" value="Genomic_DNA"/>
</dbReference>
<proteinExistence type="inferred from homology"/>
<dbReference type="HAMAP" id="MF_01077">
    <property type="entry name" value="RimP"/>
    <property type="match status" value="1"/>
</dbReference>
<dbReference type="AlphaFoldDB" id="A0A9D9NFZ2"/>
<dbReference type="InterPro" id="IPR003728">
    <property type="entry name" value="Ribosome_maturation_RimP"/>
</dbReference>
<dbReference type="PANTHER" id="PTHR33867">
    <property type="entry name" value="RIBOSOME MATURATION FACTOR RIMP"/>
    <property type="match status" value="1"/>
</dbReference>
<sequence>MINREDMKKCAEQVLAGTGRLFLVDIEISKDNNIDITIESDKDSVTIDDCIWLSGVIGERFDRDMEDYELTVGSAGLDSPFKVPGQYAKAVGSMVEVKLKGGKKITGKLLQADEDGITLDYERLESAEGKKRKIRTEVTEKFGFETVNSVKYHISFE</sequence>
<accession>A0A9D9NFZ2</accession>
<evidence type="ECO:0000313" key="6">
    <source>
        <dbReference type="EMBL" id="MBO8472054.1"/>
    </source>
</evidence>
<dbReference type="SUPFAM" id="SSF75420">
    <property type="entry name" value="YhbC-like, N-terminal domain"/>
    <property type="match status" value="1"/>
</dbReference>
<protein>
    <recommendedName>
        <fullName evidence="3">Ribosome maturation factor RimP</fullName>
    </recommendedName>
</protein>
<dbReference type="Pfam" id="PF02576">
    <property type="entry name" value="RimP_N"/>
    <property type="match status" value="1"/>
</dbReference>
<dbReference type="Gene3D" id="2.30.30.180">
    <property type="entry name" value="Ribosome maturation factor RimP, C-terminal domain"/>
    <property type="match status" value="1"/>
</dbReference>
<keyword evidence="2 3" id="KW-0690">Ribosome biogenesis</keyword>
<evidence type="ECO:0000313" key="7">
    <source>
        <dbReference type="Proteomes" id="UP000823604"/>
    </source>
</evidence>
<dbReference type="InterPro" id="IPR028998">
    <property type="entry name" value="RimP_C"/>
</dbReference>
<evidence type="ECO:0000259" key="4">
    <source>
        <dbReference type="Pfam" id="PF02576"/>
    </source>
</evidence>
<evidence type="ECO:0000259" key="5">
    <source>
        <dbReference type="Pfam" id="PF17384"/>
    </source>
</evidence>
<dbReference type="Proteomes" id="UP000823604">
    <property type="component" value="Unassembled WGS sequence"/>
</dbReference>
<dbReference type="Gene3D" id="3.30.300.70">
    <property type="entry name" value="RimP-like superfamily, N-terminal"/>
    <property type="match status" value="1"/>
</dbReference>
<dbReference type="GO" id="GO:0006412">
    <property type="term" value="P:translation"/>
    <property type="evidence" value="ECO:0007669"/>
    <property type="project" value="TreeGrafter"/>
</dbReference>
<feature type="domain" description="Ribosome maturation factor RimP N-terminal" evidence="4">
    <location>
        <begin position="21"/>
        <end position="78"/>
    </location>
</feature>
<feature type="domain" description="Ribosome maturation factor RimP C-terminal" evidence="5">
    <location>
        <begin position="84"/>
        <end position="137"/>
    </location>
</feature>
<dbReference type="GO" id="GO:0000028">
    <property type="term" value="P:ribosomal small subunit assembly"/>
    <property type="evidence" value="ECO:0007669"/>
    <property type="project" value="TreeGrafter"/>
</dbReference>
<evidence type="ECO:0000256" key="1">
    <source>
        <dbReference type="ARBA" id="ARBA00022490"/>
    </source>
</evidence>
<dbReference type="NCBIfam" id="NF002531">
    <property type="entry name" value="PRK02001.1"/>
    <property type="match status" value="1"/>
</dbReference>
<comment type="caution">
    <text evidence="6">The sequence shown here is derived from an EMBL/GenBank/DDBJ whole genome shotgun (WGS) entry which is preliminary data.</text>
</comment>
<comment type="similarity">
    <text evidence="3">Belongs to the RimP family.</text>
</comment>
<dbReference type="InterPro" id="IPR035956">
    <property type="entry name" value="RimP_N_sf"/>
</dbReference>
<dbReference type="Pfam" id="PF17384">
    <property type="entry name" value="DUF150_C"/>
    <property type="match status" value="1"/>
</dbReference>
<dbReference type="GO" id="GO:0005829">
    <property type="term" value="C:cytosol"/>
    <property type="evidence" value="ECO:0007669"/>
    <property type="project" value="TreeGrafter"/>
</dbReference>
<keyword evidence="1 3" id="KW-0963">Cytoplasm</keyword>
<comment type="function">
    <text evidence="3">Required for maturation of 30S ribosomal subunits.</text>
</comment>
<dbReference type="InterPro" id="IPR028989">
    <property type="entry name" value="RimP_N"/>
</dbReference>
<dbReference type="PANTHER" id="PTHR33867:SF1">
    <property type="entry name" value="RIBOSOME MATURATION FACTOR RIMP"/>
    <property type="match status" value="1"/>
</dbReference>